<dbReference type="AlphaFoldDB" id="A0A6A5U6W1"/>
<feature type="region of interest" description="Disordered" evidence="1">
    <location>
        <begin position="37"/>
        <end position="57"/>
    </location>
</feature>
<feature type="region of interest" description="Disordered" evidence="1">
    <location>
        <begin position="172"/>
        <end position="342"/>
    </location>
</feature>
<protein>
    <submittedName>
        <fullName evidence="2">Uncharacterized protein</fullName>
    </submittedName>
</protein>
<evidence type="ECO:0000256" key="1">
    <source>
        <dbReference type="SAM" id="MobiDB-lite"/>
    </source>
</evidence>
<organism evidence="2 3">
    <name type="scientific">Byssothecium circinans</name>
    <dbReference type="NCBI Taxonomy" id="147558"/>
    <lineage>
        <taxon>Eukaryota</taxon>
        <taxon>Fungi</taxon>
        <taxon>Dikarya</taxon>
        <taxon>Ascomycota</taxon>
        <taxon>Pezizomycotina</taxon>
        <taxon>Dothideomycetes</taxon>
        <taxon>Pleosporomycetidae</taxon>
        <taxon>Pleosporales</taxon>
        <taxon>Massarineae</taxon>
        <taxon>Massarinaceae</taxon>
        <taxon>Byssothecium</taxon>
    </lineage>
</organism>
<feature type="compositionally biased region" description="Low complexity" evidence="1">
    <location>
        <begin position="231"/>
        <end position="249"/>
    </location>
</feature>
<evidence type="ECO:0000313" key="3">
    <source>
        <dbReference type="Proteomes" id="UP000800035"/>
    </source>
</evidence>
<proteinExistence type="predicted"/>
<dbReference type="OrthoDB" id="5226911at2759"/>
<dbReference type="PANTHER" id="PTHR42354">
    <property type="entry name" value="C2H2-TYPE DOMAIN-CONTAINING PROTEIN"/>
    <property type="match status" value="1"/>
</dbReference>
<gene>
    <name evidence="2" type="ORF">CC80DRAFT_593544</name>
</gene>
<name>A0A6A5U6W1_9PLEO</name>
<accession>A0A6A5U6W1</accession>
<dbReference type="Proteomes" id="UP000800035">
    <property type="component" value="Unassembled WGS sequence"/>
</dbReference>
<feature type="compositionally biased region" description="Basic residues" evidence="1">
    <location>
        <begin position="37"/>
        <end position="48"/>
    </location>
</feature>
<evidence type="ECO:0000313" key="2">
    <source>
        <dbReference type="EMBL" id="KAF1956857.1"/>
    </source>
</evidence>
<sequence>MAVDMAQTSREPAVESSVHNLIHAFTDGLNVFKRLKERRRKRKSKHKSTGGGGDVKVKDDAESQLSISLRKGPVELQDTYVRCYGEKGEEFARGDAIAHASLAETLIKLNTGLVSIIATFLNHHHNSKNSNLRLDYKSLTSLSDASRREAMESLNQLYYRLSQSQIQLQRMASPKAEHFEKRGRSRSGSRSEQRINRPTVARALVKDSKGQTQLVIVRPKTTKKGSGTGSGSSSSASSTKSPVSTAVSSPHASPLGSPLPQYSPKDPFPPQKGPSSKTSTTGRKRADSFTDPRPSTWPHTTPDDILTPLAFPYGPFDPISPSYPPVRKSPQAREKQTPTPPNAAVAVTKRRLDKLTPSTYTFASDSTKLGEIPQRNWTTPWDYEEAERLNAVAAAVGVPLPVAAVQKGQKKKGLFERLRRGSASAGPA</sequence>
<dbReference type="PANTHER" id="PTHR42354:SF1">
    <property type="entry name" value="C2H2-TYPE DOMAIN-CONTAINING PROTEIN"/>
    <property type="match status" value="1"/>
</dbReference>
<dbReference type="EMBL" id="ML976991">
    <property type="protein sequence ID" value="KAF1956857.1"/>
    <property type="molecule type" value="Genomic_DNA"/>
</dbReference>
<reference evidence="2" key="1">
    <citation type="journal article" date="2020" name="Stud. Mycol.">
        <title>101 Dothideomycetes genomes: a test case for predicting lifestyles and emergence of pathogens.</title>
        <authorList>
            <person name="Haridas S."/>
            <person name="Albert R."/>
            <person name="Binder M."/>
            <person name="Bloem J."/>
            <person name="Labutti K."/>
            <person name="Salamov A."/>
            <person name="Andreopoulos B."/>
            <person name="Baker S."/>
            <person name="Barry K."/>
            <person name="Bills G."/>
            <person name="Bluhm B."/>
            <person name="Cannon C."/>
            <person name="Castanera R."/>
            <person name="Culley D."/>
            <person name="Daum C."/>
            <person name="Ezra D."/>
            <person name="Gonzalez J."/>
            <person name="Henrissat B."/>
            <person name="Kuo A."/>
            <person name="Liang C."/>
            <person name="Lipzen A."/>
            <person name="Lutzoni F."/>
            <person name="Magnuson J."/>
            <person name="Mondo S."/>
            <person name="Nolan M."/>
            <person name="Ohm R."/>
            <person name="Pangilinan J."/>
            <person name="Park H.-J."/>
            <person name="Ramirez L."/>
            <person name="Alfaro M."/>
            <person name="Sun H."/>
            <person name="Tritt A."/>
            <person name="Yoshinaga Y."/>
            <person name="Zwiers L.-H."/>
            <person name="Turgeon B."/>
            <person name="Goodwin S."/>
            <person name="Spatafora J."/>
            <person name="Crous P."/>
            <person name="Grigoriev I."/>
        </authorList>
    </citation>
    <scope>NUCLEOTIDE SEQUENCE</scope>
    <source>
        <strain evidence="2">CBS 675.92</strain>
    </source>
</reference>
<keyword evidence="3" id="KW-1185">Reference proteome</keyword>